<reference evidence="3" key="2">
    <citation type="submission" date="2021-01" db="UniProtKB">
        <authorList>
            <consortium name="EnsemblPlants"/>
        </authorList>
    </citation>
    <scope>IDENTIFICATION</scope>
</reference>
<dbReference type="InParanoid" id="A0A7N2LK09"/>
<accession>A0A7N2LK09</accession>
<dbReference type="Pfam" id="PF14111">
    <property type="entry name" value="DUF4283"/>
    <property type="match status" value="1"/>
</dbReference>
<evidence type="ECO:0000313" key="3">
    <source>
        <dbReference type="EnsemblPlants" id="QL04p086044:mrna"/>
    </source>
</evidence>
<feature type="domain" description="DUF4283" evidence="2">
    <location>
        <begin position="37"/>
        <end position="106"/>
    </location>
</feature>
<dbReference type="EnsemblPlants" id="QL04p086044:mrna">
    <property type="protein sequence ID" value="QL04p086044:mrna"/>
    <property type="gene ID" value="QL04p086044"/>
</dbReference>
<dbReference type="PANTHER" id="PTHR31286:SF167">
    <property type="entry name" value="OS09G0268800 PROTEIN"/>
    <property type="match status" value="1"/>
</dbReference>
<evidence type="ECO:0000313" key="4">
    <source>
        <dbReference type="Proteomes" id="UP000594261"/>
    </source>
</evidence>
<reference evidence="3 4" key="1">
    <citation type="journal article" date="2016" name="G3 (Bethesda)">
        <title>First Draft Assembly and Annotation of the Genome of a California Endemic Oak Quercus lobata Nee (Fagaceae).</title>
        <authorList>
            <person name="Sork V.L."/>
            <person name="Fitz-Gibbon S.T."/>
            <person name="Puiu D."/>
            <person name="Crepeau M."/>
            <person name="Gugger P.F."/>
            <person name="Sherman R."/>
            <person name="Stevens K."/>
            <person name="Langley C.H."/>
            <person name="Pellegrini M."/>
            <person name="Salzberg S.L."/>
        </authorList>
    </citation>
    <scope>NUCLEOTIDE SEQUENCE [LARGE SCALE GENOMIC DNA]</scope>
    <source>
        <strain evidence="3 4">cv. SW786</strain>
    </source>
</reference>
<dbReference type="Proteomes" id="UP000594261">
    <property type="component" value="Chromosome 4"/>
</dbReference>
<evidence type="ECO:0000256" key="1">
    <source>
        <dbReference type="SAM" id="MobiDB-lite"/>
    </source>
</evidence>
<feature type="region of interest" description="Disordered" evidence="1">
    <location>
        <begin position="173"/>
        <end position="207"/>
    </location>
</feature>
<evidence type="ECO:0000259" key="2">
    <source>
        <dbReference type="Pfam" id="PF14111"/>
    </source>
</evidence>
<dbReference type="InterPro" id="IPR025558">
    <property type="entry name" value="DUF4283"/>
</dbReference>
<keyword evidence="4" id="KW-1185">Reference proteome</keyword>
<dbReference type="InterPro" id="IPR040256">
    <property type="entry name" value="At4g02000-like"/>
</dbReference>
<dbReference type="Gramene" id="QL04p086044:mrna">
    <property type="protein sequence ID" value="QL04p086044:mrna"/>
    <property type="gene ID" value="QL04p086044"/>
</dbReference>
<dbReference type="AlphaFoldDB" id="A0A7N2LK09"/>
<name>A0A7N2LK09_QUELO</name>
<organism evidence="3 4">
    <name type="scientific">Quercus lobata</name>
    <name type="common">Valley oak</name>
    <dbReference type="NCBI Taxonomy" id="97700"/>
    <lineage>
        <taxon>Eukaryota</taxon>
        <taxon>Viridiplantae</taxon>
        <taxon>Streptophyta</taxon>
        <taxon>Embryophyta</taxon>
        <taxon>Tracheophyta</taxon>
        <taxon>Spermatophyta</taxon>
        <taxon>Magnoliopsida</taxon>
        <taxon>eudicotyledons</taxon>
        <taxon>Gunneridae</taxon>
        <taxon>Pentapetalae</taxon>
        <taxon>rosids</taxon>
        <taxon>fabids</taxon>
        <taxon>Fagales</taxon>
        <taxon>Fagaceae</taxon>
        <taxon>Quercus</taxon>
    </lineage>
</organism>
<proteinExistence type="predicted"/>
<dbReference type="PANTHER" id="PTHR31286">
    <property type="entry name" value="GLYCINE-RICH CELL WALL STRUCTURAL PROTEIN 1.8-LIKE"/>
    <property type="match status" value="1"/>
</dbReference>
<protein>
    <recommendedName>
        <fullName evidence="2">DUF4283 domain-containing protein</fullName>
    </recommendedName>
</protein>
<sequence length="597" mass="67691">MEEITVRWSSHSLSGTKGDGFWIGDEMGSNEFIFASKFYTKRVLNTEAIARNFTHLWRLRNGFKIKDVGDHIVLFIFDSKLEADRVVDSQPWSFDKHLLAIQRYEKQMPIRELCFDHIPFWVQVYDIPIKFINRSVSEGICLGIGEVYTIENSAMEAKKATIVVLGFNANRKGGGAKHSQGGGPIPPSGKPCPVKQKSTTPPKVVPIPTPNISTIPKVVEIIEEDTDVLLGFEEQLRKGANFDTVLNEVDQELTKFDPMEGVDVIQDSIPFQKSSTTKNFENLDIPCISKKPTCHTPLFSSNCDFSSYTNNSSFAKTSLSDVTNHVGASNHVTHPPVAKWTRALRVDSGNKEKLDVHAGLKRVSKSGLDHLELPKKKKQVSSDDKENFSALVAAESSSQNHIDVLINKGSDNVWRFTGFYGASETHSRIESWNLLKYLHKHFNVPWLCAVTKVRTLVCKSSDHRPLLILPKGFIVKPQRPWRFKNMWLENEGCHDTVAGAWRIVLSGPPMAQVMEKIENCQVRLRQGKVNYLLRLEEKLWQQQSHTHWMVTGDRNTSYFHNRVSQRFRRNNISELQALDGRLVSGDENVSALIVEYY</sequence>
<dbReference type="EMBL" id="LRBV02000004">
    <property type="status" value="NOT_ANNOTATED_CDS"/>
    <property type="molecule type" value="Genomic_DNA"/>
</dbReference>